<comment type="caution">
    <text evidence="3">The sequence shown here is derived from an EMBL/GenBank/DDBJ whole genome shotgun (WGS) entry which is preliminary data.</text>
</comment>
<dbReference type="OrthoDB" id="1746667at2759"/>
<name>A0A8S0RM45_OLEEU</name>
<evidence type="ECO:0000313" key="4">
    <source>
        <dbReference type="Proteomes" id="UP000594638"/>
    </source>
</evidence>
<feature type="domain" description="BCAS3 WD40" evidence="2">
    <location>
        <begin position="73"/>
        <end position="154"/>
    </location>
</feature>
<dbReference type="Proteomes" id="UP000594638">
    <property type="component" value="Unassembled WGS sequence"/>
</dbReference>
<evidence type="ECO:0000313" key="3">
    <source>
        <dbReference type="EMBL" id="CAA2980972.1"/>
    </source>
</evidence>
<dbReference type="PANTHER" id="PTHR13268">
    <property type="entry name" value="BREAST CARCINOMA AMPLIFIED SEQUENCE 3"/>
    <property type="match status" value="1"/>
</dbReference>
<dbReference type="GO" id="GO:0005737">
    <property type="term" value="C:cytoplasm"/>
    <property type="evidence" value="ECO:0007669"/>
    <property type="project" value="TreeGrafter"/>
</dbReference>
<dbReference type="EMBL" id="CACTIH010003659">
    <property type="protein sequence ID" value="CAA2980972.1"/>
    <property type="molecule type" value="Genomic_DNA"/>
</dbReference>
<reference evidence="3 4" key="1">
    <citation type="submission" date="2019-12" db="EMBL/GenBank/DDBJ databases">
        <authorList>
            <person name="Alioto T."/>
            <person name="Alioto T."/>
            <person name="Gomez Garrido J."/>
        </authorList>
    </citation>
    <scope>NUCLEOTIDE SEQUENCE [LARGE SCALE GENOMIC DNA]</scope>
</reference>
<dbReference type="AlphaFoldDB" id="A0A8S0RM45"/>
<feature type="region of interest" description="Disordered" evidence="1">
    <location>
        <begin position="1"/>
        <end position="20"/>
    </location>
</feature>
<dbReference type="InterPro" id="IPR048382">
    <property type="entry name" value="BCAS3_WD40"/>
</dbReference>
<dbReference type="InterPro" id="IPR045142">
    <property type="entry name" value="BCAS3-like"/>
</dbReference>
<dbReference type="Gramene" id="OE9A008171T1">
    <property type="protein sequence ID" value="OE9A008171C1"/>
    <property type="gene ID" value="OE9A008171"/>
</dbReference>
<keyword evidence="4" id="KW-1185">Reference proteome</keyword>
<organism evidence="3 4">
    <name type="scientific">Olea europaea subsp. europaea</name>
    <dbReference type="NCBI Taxonomy" id="158383"/>
    <lineage>
        <taxon>Eukaryota</taxon>
        <taxon>Viridiplantae</taxon>
        <taxon>Streptophyta</taxon>
        <taxon>Embryophyta</taxon>
        <taxon>Tracheophyta</taxon>
        <taxon>Spermatophyta</taxon>
        <taxon>Magnoliopsida</taxon>
        <taxon>eudicotyledons</taxon>
        <taxon>Gunneridae</taxon>
        <taxon>Pentapetalae</taxon>
        <taxon>asterids</taxon>
        <taxon>lamiids</taxon>
        <taxon>Lamiales</taxon>
        <taxon>Oleaceae</taxon>
        <taxon>Oleeae</taxon>
        <taxon>Olea</taxon>
    </lineage>
</organism>
<gene>
    <name evidence="3" type="ORF">OLEA9_A008171</name>
</gene>
<sequence>MRNDDRKISGGEGWLAVPRPGRGNSGILPTSFKALSGYLRIVSSDASTVRSAASGISDRDSESVDFQVNWTGFDKLEDAGGITQQVLLLGYSDGFQVLDVEETANMLNLVSKHDGPVSFMQMLPKPMASKQSGDKFADSCLLLIICADGSFSGGNNNQVRYIVFNAVTLEREYTTLTNPFVMGSSGSGNIGFGPLAVGPRWMAYSGTQVEILDSRRASPQHLTYSASSLNPASNESLVSHFSKESGKKLAAGIVTLGDMGYKKLSRYYSELVVPDGSISLSGTARGKAKCVDSPDAHDVGMVQNMLLKCISFGCTPFA</sequence>
<proteinExistence type="predicted"/>
<dbReference type="GO" id="GO:0006914">
    <property type="term" value="P:autophagy"/>
    <property type="evidence" value="ECO:0007669"/>
    <property type="project" value="InterPro"/>
</dbReference>
<dbReference type="PANTHER" id="PTHR13268:SF7">
    <property type="entry name" value="AUTOPHAGY-RELATED PROTEIN 18F"/>
    <property type="match status" value="1"/>
</dbReference>
<evidence type="ECO:0000256" key="1">
    <source>
        <dbReference type="SAM" id="MobiDB-lite"/>
    </source>
</evidence>
<dbReference type="GO" id="GO:0042594">
    <property type="term" value="P:response to starvation"/>
    <property type="evidence" value="ECO:0007669"/>
    <property type="project" value="TreeGrafter"/>
</dbReference>
<accession>A0A8S0RM45</accession>
<dbReference type="Pfam" id="PF21034">
    <property type="entry name" value="BCAS3_WD40"/>
    <property type="match status" value="1"/>
</dbReference>
<protein>
    <recommendedName>
        <fullName evidence="2">BCAS3 WD40 domain-containing protein</fullName>
    </recommendedName>
</protein>
<evidence type="ECO:0000259" key="2">
    <source>
        <dbReference type="Pfam" id="PF21034"/>
    </source>
</evidence>